<dbReference type="EMBL" id="JACRWE010000005">
    <property type="protein sequence ID" value="MBC5997407.1"/>
    <property type="molecule type" value="Genomic_DNA"/>
</dbReference>
<comment type="caution">
    <text evidence="1">The sequence shown here is derived from an EMBL/GenBank/DDBJ whole genome shotgun (WGS) entry which is preliminary data.</text>
</comment>
<reference evidence="1 2" key="1">
    <citation type="submission" date="2020-08" db="EMBL/GenBank/DDBJ databases">
        <authorList>
            <person name="Liu C."/>
            <person name="Sun Q."/>
        </authorList>
    </citation>
    <scope>NUCLEOTIDE SEQUENCE [LARGE SCALE GENOMIC DNA]</scope>
    <source>
        <strain evidence="1 2">NSJ-18</strain>
    </source>
</reference>
<sequence length="111" mass="13354">MIEIGNLKLDTDFEYRIIREEEGDIDLFIDVNYRSLDIDCDGCKFFNSRIQFPFVRSLILRINKDNHLMTIHLMRDIDLFSAFANFEFDYKNYIFNIKNNQEKVLITRTSI</sequence>
<protein>
    <submittedName>
        <fullName evidence="1">Uncharacterized protein</fullName>
    </submittedName>
</protein>
<dbReference type="RefSeq" id="WP_153971969.1">
    <property type="nucleotide sequence ID" value="NZ_JACRWE010000005.1"/>
</dbReference>
<evidence type="ECO:0000313" key="1">
    <source>
        <dbReference type="EMBL" id="MBC5997407.1"/>
    </source>
</evidence>
<gene>
    <name evidence="1" type="ORF">H8923_11590</name>
</gene>
<name>A0ABR7JR61_9FIRM</name>
<organism evidence="1 2">
    <name type="scientific">Romboutsia faecis</name>
    <dbReference type="NCBI Taxonomy" id="2764597"/>
    <lineage>
        <taxon>Bacteria</taxon>
        <taxon>Bacillati</taxon>
        <taxon>Bacillota</taxon>
        <taxon>Clostridia</taxon>
        <taxon>Peptostreptococcales</taxon>
        <taxon>Peptostreptococcaceae</taxon>
        <taxon>Romboutsia</taxon>
    </lineage>
</organism>
<accession>A0ABR7JR61</accession>
<evidence type="ECO:0000313" key="2">
    <source>
        <dbReference type="Proteomes" id="UP000609849"/>
    </source>
</evidence>
<dbReference type="Proteomes" id="UP000609849">
    <property type="component" value="Unassembled WGS sequence"/>
</dbReference>
<keyword evidence="2" id="KW-1185">Reference proteome</keyword>
<proteinExistence type="predicted"/>